<organism evidence="2 3">
    <name type="scientific">Striga hermonthica</name>
    <name type="common">Purple witchweed</name>
    <name type="synonym">Buchnera hermonthica</name>
    <dbReference type="NCBI Taxonomy" id="68872"/>
    <lineage>
        <taxon>Eukaryota</taxon>
        <taxon>Viridiplantae</taxon>
        <taxon>Streptophyta</taxon>
        <taxon>Embryophyta</taxon>
        <taxon>Tracheophyta</taxon>
        <taxon>Spermatophyta</taxon>
        <taxon>Magnoliopsida</taxon>
        <taxon>eudicotyledons</taxon>
        <taxon>Gunneridae</taxon>
        <taxon>Pentapetalae</taxon>
        <taxon>asterids</taxon>
        <taxon>lamiids</taxon>
        <taxon>Lamiales</taxon>
        <taxon>Orobanchaceae</taxon>
        <taxon>Buchnereae</taxon>
        <taxon>Striga</taxon>
    </lineage>
</organism>
<sequence length="91" mass="10409">LSQDTTVDHNHRKGTSSVADTVTLYSMAWETTLPKIKSTWILRPLRGIFFIINLLQFSQLLITKTWVVLLLSGLFFLALYKIKLSSVIVTR</sequence>
<feature type="non-terminal residue" evidence="2">
    <location>
        <position position="1"/>
    </location>
</feature>
<name>A0A9N7MD48_STRHE</name>
<evidence type="ECO:0000313" key="2">
    <source>
        <dbReference type="EMBL" id="CAA0806913.1"/>
    </source>
</evidence>
<accession>A0A9N7MD48</accession>
<comment type="caution">
    <text evidence="2">The sequence shown here is derived from an EMBL/GenBank/DDBJ whole genome shotgun (WGS) entry which is preliminary data.</text>
</comment>
<protein>
    <submittedName>
        <fullName evidence="2">Uncharacterized protein</fullName>
    </submittedName>
</protein>
<dbReference type="Proteomes" id="UP001153555">
    <property type="component" value="Unassembled WGS sequence"/>
</dbReference>
<dbReference type="EMBL" id="CACSLK010000984">
    <property type="protein sequence ID" value="CAA0806913.1"/>
    <property type="molecule type" value="Genomic_DNA"/>
</dbReference>
<evidence type="ECO:0000313" key="3">
    <source>
        <dbReference type="Proteomes" id="UP001153555"/>
    </source>
</evidence>
<keyword evidence="3" id="KW-1185">Reference proteome</keyword>
<gene>
    <name evidence="2" type="ORF">SHERM_09790</name>
</gene>
<keyword evidence="1" id="KW-1133">Transmembrane helix</keyword>
<feature type="non-terminal residue" evidence="2">
    <location>
        <position position="91"/>
    </location>
</feature>
<dbReference type="AlphaFoldDB" id="A0A9N7MD48"/>
<keyword evidence="1" id="KW-0812">Transmembrane</keyword>
<feature type="transmembrane region" description="Helical" evidence="1">
    <location>
        <begin position="65"/>
        <end position="82"/>
    </location>
</feature>
<keyword evidence="1" id="KW-0472">Membrane</keyword>
<proteinExistence type="predicted"/>
<evidence type="ECO:0000256" key="1">
    <source>
        <dbReference type="SAM" id="Phobius"/>
    </source>
</evidence>
<reference evidence="2" key="1">
    <citation type="submission" date="2019-12" db="EMBL/GenBank/DDBJ databases">
        <authorList>
            <person name="Scholes J."/>
        </authorList>
    </citation>
    <scope>NUCLEOTIDE SEQUENCE</scope>
</reference>